<dbReference type="EMBL" id="JXTB01000426">
    <property type="protein sequence ID" value="PON41000.1"/>
    <property type="molecule type" value="Genomic_DNA"/>
</dbReference>
<evidence type="ECO:0000313" key="3">
    <source>
        <dbReference type="Proteomes" id="UP000237105"/>
    </source>
</evidence>
<accession>A0A2P5AWR2</accession>
<keyword evidence="3" id="KW-1185">Reference proteome</keyword>
<protein>
    <submittedName>
        <fullName evidence="2">Uncharacterized protein</fullName>
    </submittedName>
</protein>
<feature type="region of interest" description="Disordered" evidence="1">
    <location>
        <begin position="114"/>
        <end position="154"/>
    </location>
</feature>
<organism evidence="2 3">
    <name type="scientific">Parasponia andersonii</name>
    <name type="common">Sponia andersonii</name>
    <dbReference type="NCBI Taxonomy" id="3476"/>
    <lineage>
        <taxon>Eukaryota</taxon>
        <taxon>Viridiplantae</taxon>
        <taxon>Streptophyta</taxon>
        <taxon>Embryophyta</taxon>
        <taxon>Tracheophyta</taxon>
        <taxon>Spermatophyta</taxon>
        <taxon>Magnoliopsida</taxon>
        <taxon>eudicotyledons</taxon>
        <taxon>Gunneridae</taxon>
        <taxon>Pentapetalae</taxon>
        <taxon>rosids</taxon>
        <taxon>fabids</taxon>
        <taxon>Rosales</taxon>
        <taxon>Cannabaceae</taxon>
        <taxon>Parasponia</taxon>
    </lineage>
</organism>
<name>A0A2P5AWR2_PARAD</name>
<proteinExistence type="predicted"/>
<comment type="caution">
    <text evidence="2">The sequence shown here is derived from an EMBL/GenBank/DDBJ whole genome shotgun (WGS) entry which is preliminary data.</text>
</comment>
<dbReference type="OrthoDB" id="10447183at2759"/>
<dbReference type="AlphaFoldDB" id="A0A2P5AWR2"/>
<gene>
    <name evidence="2" type="ORF">PanWU01x14_292890</name>
</gene>
<dbReference type="Proteomes" id="UP000237105">
    <property type="component" value="Unassembled WGS sequence"/>
</dbReference>
<sequence length="154" mass="17554">MKEEDLKEFRPNQGRVELQELKLYGQVGFGIGMMPPNCSFAIVKLFCVVIQRPEYGEGDNRAAGKKKQLCSLNYGSNETEYSDHARVSLQKTDSFFRQVYFRKRNKALLASRREDTENECNWLEESQTMSEGESDGVGGDGGYIEDSSSEYSEY</sequence>
<feature type="compositionally biased region" description="Low complexity" evidence="1">
    <location>
        <begin position="144"/>
        <end position="154"/>
    </location>
</feature>
<reference evidence="3" key="1">
    <citation type="submission" date="2016-06" db="EMBL/GenBank/DDBJ databases">
        <title>Parallel loss of symbiosis genes in relatives of nitrogen-fixing non-legume Parasponia.</title>
        <authorList>
            <person name="Van Velzen R."/>
            <person name="Holmer R."/>
            <person name="Bu F."/>
            <person name="Rutten L."/>
            <person name="Van Zeijl A."/>
            <person name="Liu W."/>
            <person name="Santuari L."/>
            <person name="Cao Q."/>
            <person name="Sharma T."/>
            <person name="Shen D."/>
            <person name="Roswanjaya Y."/>
            <person name="Wardhani T."/>
            <person name="Kalhor M.S."/>
            <person name="Jansen J."/>
            <person name="Van den Hoogen J."/>
            <person name="Gungor B."/>
            <person name="Hartog M."/>
            <person name="Hontelez J."/>
            <person name="Verver J."/>
            <person name="Yang W.-C."/>
            <person name="Schijlen E."/>
            <person name="Repin R."/>
            <person name="Schilthuizen M."/>
            <person name="Schranz E."/>
            <person name="Heidstra R."/>
            <person name="Miyata K."/>
            <person name="Fedorova E."/>
            <person name="Kohlen W."/>
            <person name="Bisseling T."/>
            <person name="Smit S."/>
            <person name="Geurts R."/>
        </authorList>
    </citation>
    <scope>NUCLEOTIDE SEQUENCE [LARGE SCALE GENOMIC DNA]</scope>
    <source>
        <strain evidence="3">cv. WU1-14</strain>
    </source>
</reference>
<evidence type="ECO:0000256" key="1">
    <source>
        <dbReference type="SAM" id="MobiDB-lite"/>
    </source>
</evidence>
<evidence type="ECO:0000313" key="2">
    <source>
        <dbReference type="EMBL" id="PON41000.1"/>
    </source>
</evidence>